<sequence>MKKNNILTIIIIVLGMFMLTSCGTRSNDQGLPMDNNGNNGNNPGMGASLLAPDIIGEVLEVRNDGDLALLIDSTTDNVKGQVWVTITEETNFFENESPDSSLGIANISRDFQVGNKVSISSTGAIAESDPMQATANAVYSNESMAK</sequence>
<dbReference type="AlphaFoldDB" id="A0A1M5WP07"/>
<evidence type="ECO:0008006" key="3">
    <source>
        <dbReference type="Google" id="ProtNLM"/>
    </source>
</evidence>
<dbReference type="RefSeq" id="WP_073339295.1">
    <property type="nucleotide sequence ID" value="NZ_FQXM01000019.1"/>
</dbReference>
<dbReference type="STRING" id="1121316.SAMN02745207_03023"/>
<accession>A0A1M5WP07</accession>
<protein>
    <recommendedName>
        <fullName evidence="3">DUF5666 domain-containing protein</fullName>
    </recommendedName>
</protein>
<keyword evidence="2" id="KW-1185">Reference proteome</keyword>
<gene>
    <name evidence="1" type="ORF">SAMN02745207_03023</name>
</gene>
<organism evidence="1 2">
    <name type="scientific">Clostridium grantii DSM 8605</name>
    <dbReference type="NCBI Taxonomy" id="1121316"/>
    <lineage>
        <taxon>Bacteria</taxon>
        <taxon>Bacillati</taxon>
        <taxon>Bacillota</taxon>
        <taxon>Clostridia</taxon>
        <taxon>Eubacteriales</taxon>
        <taxon>Clostridiaceae</taxon>
        <taxon>Clostridium</taxon>
    </lineage>
</organism>
<dbReference type="Proteomes" id="UP000184447">
    <property type="component" value="Unassembled WGS sequence"/>
</dbReference>
<evidence type="ECO:0000313" key="1">
    <source>
        <dbReference type="EMBL" id="SHH89306.1"/>
    </source>
</evidence>
<name>A0A1M5WP07_9CLOT</name>
<evidence type="ECO:0000313" key="2">
    <source>
        <dbReference type="Proteomes" id="UP000184447"/>
    </source>
</evidence>
<dbReference type="PROSITE" id="PS51257">
    <property type="entry name" value="PROKAR_LIPOPROTEIN"/>
    <property type="match status" value="1"/>
</dbReference>
<reference evidence="1 2" key="1">
    <citation type="submission" date="2016-11" db="EMBL/GenBank/DDBJ databases">
        <authorList>
            <person name="Jaros S."/>
            <person name="Januszkiewicz K."/>
            <person name="Wedrychowicz H."/>
        </authorList>
    </citation>
    <scope>NUCLEOTIDE SEQUENCE [LARGE SCALE GENOMIC DNA]</scope>
    <source>
        <strain evidence="1 2">DSM 8605</strain>
    </source>
</reference>
<dbReference type="EMBL" id="FQXM01000019">
    <property type="protein sequence ID" value="SHH89306.1"/>
    <property type="molecule type" value="Genomic_DNA"/>
</dbReference>
<proteinExistence type="predicted"/>